<proteinExistence type="inferred from homology"/>
<feature type="active site" description="Nucleophile" evidence="7">
    <location>
        <position position="377"/>
    </location>
</feature>
<accession>A0A7Y0GBV8</accession>
<dbReference type="GO" id="GO:0016740">
    <property type="term" value="F:transferase activity"/>
    <property type="evidence" value="ECO:0007669"/>
    <property type="project" value="UniProtKB-KW"/>
</dbReference>
<sequence length="478" mass="51769">MRFFDRTCLSSLLGASLVAGSLAATPVLARQPDGPVDLTAQAQPAKPAPTKPAPATPAPKPSTPAPSAAAPSPLAVPSTSATPVVEEPDTLPVAHWTLADAQSLLATIRGIGAEGLFARDYEPANLAAAIKVGEGDALDQLASRLFVWLAEDLRDGRTPMTARVQWFAVDPDQDNHPNAQLLAQATETHDIKGVLAGLSPKHPDYALLKDMLSKTKDPKQIAMIRANMDRWRWLGQDLGLQYLIINVPEQELRLTVNNQIIRTYRAIVGKPGRTATPQLAEQVRNVVFNPTWTVPQSIVVGEGLGARLIGNPRQAAREGYVATKNADGTITVVQQPGENNALGRVKLDMPNEHAIYIHDTPSRQLFAQPQRALSHGCIRAERATELAMTMAILGADLPPETAVEYNLSGKYTKVPMTKPWAVYITYFTVARDVNGVMRSFADLYGRDPAVIASFAKPRELHTSQRKSNEAVIKLDNPL</sequence>
<dbReference type="InterPro" id="IPR005490">
    <property type="entry name" value="LD_TPept_cat_dom"/>
</dbReference>
<dbReference type="Gene3D" id="2.40.440.10">
    <property type="entry name" value="L,D-transpeptidase catalytic domain-like"/>
    <property type="match status" value="1"/>
</dbReference>
<dbReference type="GO" id="GO:0009252">
    <property type="term" value="P:peptidoglycan biosynthetic process"/>
    <property type="evidence" value="ECO:0007669"/>
    <property type="project" value="UniProtKB-UniPathway"/>
</dbReference>
<feature type="compositionally biased region" description="Pro residues" evidence="8">
    <location>
        <begin position="46"/>
        <end position="64"/>
    </location>
</feature>
<gene>
    <name evidence="11" type="ORF">HHL27_17935</name>
</gene>
<feature type="signal peptide" evidence="9">
    <location>
        <begin position="1"/>
        <end position="29"/>
    </location>
</feature>
<dbReference type="RefSeq" id="WP_169494759.1">
    <property type="nucleotide sequence ID" value="NZ_JABBGM010000010.1"/>
</dbReference>
<dbReference type="Pfam" id="PF03734">
    <property type="entry name" value="YkuD"/>
    <property type="match status" value="1"/>
</dbReference>
<dbReference type="InterPro" id="IPR038063">
    <property type="entry name" value="Transpep_catalytic_dom"/>
</dbReference>
<evidence type="ECO:0000256" key="5">
    <source>
        <dbReference type="ARBA" id="ARBA00022984"/>
    </source>
</evidence>
<comment type="caution">
    <text evidence="11">The sequence shown here is derived from an EMBL/GenBank/DDBJ whole genome shotgun (WGS) entry which is preliminary data.</text>
</comment>
<dbReference type="GO" id="GO:0008360">
    <property type="term" value="P:regulation of cell shape"/>
    <property type="evidence" value="ECO:0007669"/>
    <property type="project" value="UniProtKB-UniRule"/>
</dbReference>
<keyword evidence="12" id="KW-1185">Reference proteome</keyword>
<evidence type="ECO:0000256" key="4">
    <source>
        <dbReference type="ARBA" id="ARBA00022960"/>
    </source>
</evidence>
<keyword evidence="3" id="KW-0808">Transferase</keyword>
<feature type="region of interest" description="Disordered" evidence="8">
    <location>
        <begin position="33"/>
        <end position="84"/>
    </location>
</feature>
<keyword evidence="6 7" id="KW-0961">Cell wall biogenesis/degradation</keyword>
<dbReference type="GO" id="GO:0004180">
    <property type="term" value="F:carboxypeptidase activity"/>
    <property type="evidence" value="ECO:0007669"/>
    <property type="project" value="UniProtKB-ARBA"/>
</dbReference>
<feature type="compositionally biased region" description="Low complexity" evidence="8">
    <location>
        <begin position="65"/>
        <end position="83"/>
    </location>
</feature>
<evidence type="ECO:0000256" key="8">
    <source>
        <dbReference type="SAM" id="MobiDB-lite"/>
    </source>
</evidence>
<dbReference type="PROSITE" id="PS52029">
    <property type="entry name" value="LD_TPASE"/>
    <property type="match status" value="1"/>
</dbReference>
<reference evidence="11 12" key="1">
    <citation type="submission" date="2020-04" db="EMBL/GenBank/DDBJ databases">
        <title>Novosphingobium sp. TW-4 isolated from soil.</title>
        <authorList>
            <person name="Dahal R.H."/>
            <person name="Chaudhary D.K."/>
        </authorList>
    </citation>
    <scope>NUCLEOTIDE SEQUENCE [LARGE SCALE GENOMIC DNA]</scope>
    <source>
        <strain evidence="11 12">TW-4</strain>
    </source>
</reference>
<evidence type="ECO:0000256" key="6">
    <source>
        <dbReference type="ARBA" id="ARBA00023316"/>
    </source>
</evidence>
<evidence type="ECO:0000256" key="2">
    <source>
        <dbReference type="ARBA" id="ARBA00005992"/>
    </source>
</evidence>
<feature type="active site" description="Proton donor/acceptor" evidence="7">
    <location>
        <position position="358"/>
    </location>
</feature>
<feature type="domain" description="L,D-TPase catalytic" evidence="10">
    <location>
        <begin position="241"/>
        <end position="400"/>
    </location>
</feature>
<evidence type="ECO:0000256" key="1">
    <source>
        <dbReference type="ARBA" id="ARBA00004752"/>
    </source>
</evidence>
<name>A0A7Y0GBV8_9SPHN</name>
<comment type="similarity">
    <text evidence="2">Belongs to the YkuD family.</text>
</comment>
<dbReference type="CDD" id="cd16913">
    <property type="entry name" value="YkuD_like"/>
    <property type="match status" value="1"/>
</dbReference>
<evidence type="ECO:0000313" key="12">
    <source>
        <dbReference type="Proteomes" id="UP000583556"/>
    </source>
</evidence>
<dbReference type="Pfam" id="PF20142">
    <property type="entry name" value="Scaffold"/>
    <property type="match status" value="1"/>
</dbReference>
<evidence type="ECO:0000313" key="11">
    <source>
        <dbReference type="EMBL" id="NML95558.1"/>
    </source>
</evidence>
<dbReference type="InterPro" id="IPR045380">
    <property type="entry name" value="LD_TPept_scaffold_dom"/>
</dbReference>
<evidence type="ECO:0000256" key="7">
    <source>
        <dbReference type="PROSITE-ProRule" id="PRU01373"/>
    </source>
</evidence>
<dbReference type="Proteomes" id="UP000583556">
    <property type="component" value="Unassembled WGS sequence"/>
</dbReference>
<dbReference type="EMBL" id="JABBGM010000010">
    <property type="protein sequence ID" value="NML95558.1"/>
    <property type="molecule type" value="Genomic_DNA"/>
</dbReference>
<dbReference type="PANTHER" id="PTHR41533">
    <property type="entry name" value="L,D-TRANSPEPTIDASE HI_1667-RELATED"/>
    <property type="match status" value="1"/>
</dbReference>
<keyword evidence="4 7" id="KW-0133">Cell shape</keyword>
<dbReference type="PANTHER" id="PTHR41533:SF2">
    <property type="entry name" value="BLR7131 PROTEIN"/>
    <property type="match status" value="1"/>
</dbReference>
<evidence type="ECO:0000256" key="9">
    <source>
        <dbReference type="SAM" id="SignalP"/>
    </source>
</evidence>
<dbReference type="SUPFAM" id="SSF141523">
    <property type="entry name" value="L,D-transpeptidase catalytic domain-like"/>
    <property type="match status" value="1"/>
</dbReference>
<dbReference type="InterPro" id="IPR052905">
    <property type="entry name" value="LD-transpeptidase_YkuD-like"/>
</dbReference>
<protein>
    <submittedName>
        <fullName evidence="11">L,D-transpeptidase family protein</fullName>
    </submittedName>
</protein>
<evidence type="ECO:0000256" key="3">
    <source>
        <dbReference type="ARBA" id="ARBA00022679"/>
    </source>
</evidence>
<dbReference type="AlphaFoldDB" id="A0A7Y0GBV8"/>
<keyword evidence="5 7" id="KW-0573">Peptidoglycan synthesis</keyword>
<dbReference type="UniPathway" id="UPA00219"/>
<comment type="pathway">
    <text evidence="1 7">Cell wall biogenesis; peptidoglycan biosynthesis.</text>
</comment>
<evidence type="ECO:0000259" key="10">
    <source>
        <dbReference type="PROSITE" id="PS52029"/>
    </source>
</evidence>
<organism evidence="11 12">
    <name type="scientific">Novosphingobium olei</name>
    <dbReference type="NCBI Taxonomy" id="2728851"/>
    <lineage>
        <taxon>Bacteria</taxon>
        <taxon>Pseudomonadati</taxon>
        <taxon>Pseudomonadota</taxon>
        <taxon>Alphaproteobacteria</taxon>
        <taxon>Sphingomonadales</taxon>
        <taxon>Sphingomonadaceae</taxon>
        <taxon>Novosphingobium</taxon>
    </lineage>
</organism>
<dbReference type="GO" id="GO:0071555">
    <property type="term" value="P:cell wall organization"/>
    <property type="evidence" value="ECO:0007669"/>
    <property type="project" value="UniProtKB-UniRule"/>
</dbReference>
<keyword evidence="9" id="KW-0732">Signal</keyword>
<feature type="chain" id="PRO_5031068002" evidence="9">
    <location>
        <begin position="30"/>
        <end position="478"/>
    </location>
</feature>